<dbReference type="AlphaFoldDB" id="A0A839URZ5"/>
<accession>A0A839URZ5</accession>
<dbReference type="PANTHER" id="PTHR10151">
    <property type="entry name" value="ECTONUCLEOTIDE PYROPHOSPHATASE/PHOSPHODIESTERASE"/>
    <property type="match status" value="1"/>
</dbReference>
<dbReference type="Gene3D" id="3.30.1360.180">
    <property type="match status" value="1"/>
</dbReference>
<dbReference type="Proteomes" id="UP000559987">
    <property type="component" value="Unassembled WGS sequence"/>
</dbReference>
<dbReference type="InterPro" id="IPR017850">
    <property type="entry name" value="Alkaline_phosphatase_core_sf"/>
</dbReference>
<dbReference type="InterPro" id="IPR002591">
    <property type="entry name" value="Phosphodiest/P_Trfase"/>
</dbReference>
<evidence type="ECO:0000313" key="3">
    <source>
        <dbReference type="Proteomes" id="UP000559987"/>
    </source>
</evidence>
<dbReference type="PANTHER" id="PTHR10151:SF120">
    <property type="entry name" value="BIS(5'-ADENOSYL)-TRIPHOSPHATASE"/>
    <property type="match status" value="1"/>
</dbReference>
<name>A0A839URZ5_9GAMM</name>
<protein>
    <submittedName>
        <fullName evidence="2">Alkaline phosphatase D</fullName>
        <ecNumber evidence="2">3.1.3.1</ecNumber>
    </submittedName>
</protein>
<dbReference type="RefSeq" id="WP_183910989.1">
    <property type="nucleotide sequence ID" value="NZ_JACHXZ010000004.1"/>
</dbReference>
<dbReference type="EMBL" id="JACHXZ010000004">
    <property type="protein sequence ID" value="MBB3169481.1"/>
    <property type="molecule type" value="Genomic_DNA"/>
</dbReference>
<reference evidence="2 3" key="1">
    <citation type="submission" date="2020-08" db="EMBL/GenBank/DDBJ databases">
        <title>Genomic Encyclopedia of Type Strains, Phase III (KMG-III): the genomes of soil and plant-associated and newly described type strains.</title>
        <authorList>
            <person name="Whitman W."/>
        </authorList>
    </citation>
    <scope>NUCLEOTIDE SEQUENCE [LARGE SCALE GENOMIC DNA]</scope>
    <source>
        <strain evidence="2 3">CECT 8571</strain>
    </source>
</reference>
<gene>
    <name evidence="2" type="ORF">FHS30_002694</name>
</gene>
<dbReference type="Gene3D" id="3.40.720.10">
    <property type="entry name" value="Alkaline Phosphatase, subunit A"/>
    <property type="match status" value="1"/>
</dbReference>
<keyword evidence="1" id="KW-0732">Signal</keyword>
<proteinExistence type="predicted"/>
<evidence type="ECO:0000256" key="1">
    <source>
        <dbReference type="SAM" id="SignalP"/>
    </source>
</evidence>
<dbReference type="GO" id="GO:0004035">
    <property type="term" value="F:alkaline phosphatase activity"/>
    <property type="evidence" value="ECO:0007669"/>
    <property type="project" value="UniProtKB-EC"/>
</dbReference>
<evidence type="ECO:0000313" key="2">
    <source>
        <dbReference type="EMBL" id="MBB3169481.1"/>
    </source>
</evidence>
<dbReference type="SUPFAM" id="SSF53649">
    <property type="entry name" value="Alkaline phosphatase-like"/>
    <property type="match status" value="1"/>
</dbReference>
<feature type="chain" id="PRO_5032876079" evidence="1">
    <location>
        <begin position="19"/>
        <end position="410"/>
    </location>
</feature>
<dbReference type="CDD" id="cd16018">
    <property type="entry name" value="Enpp"/>
    <property type="match status" value="1"/>
</dbReference>
<dbReference type="EC" id="3.1.3.1" evidence="2"/>
<keyword evidence="2" id="KW-0378">Hydrolase</keyword>
<feature type="signal peptide" evidence="1">
    <location>
        <begin position="1"/>
        <end position="18"/>
    </location>
</feature>
<comment type="caution">
    <text evidence="2">The sequence shown here is derived from an EMBL/GenBank/DDBJ whole genome shotgun (WGS) entry which is preliminary data.</text>
</comment>
<keyword evidence="3" id="KW-1185">Reference proteome</keyword>
<sequence length="410" mass="44768">MPYIFALLSLLLAVATHADNPTPQRVLLISIDGYRHDYTALHKPPFLTEFRQRGAVLASLRPAFPTKTFPNHLTLVTGMLPAHHGIVYNSFYAPDIGRPYNKSQRAAVTNPDFYLAEPLWVLLERQGRKTATYFWPGSEASIGGISPSIVKPYNKSTPTQARIDEVLGWIGQRGPDAPAFMTLYFSQVDDAGHVHGPTSKATKAAIFSLDKQLKMLWTQAQKLDPSLNLVIVSDHGMQALVAGQTEPLVKAGSEQLLENYRWVGNGPTVQLYKKNNATAPARVAAALNQTAQHFACHTPVSAPAALAITNTQRMGDILCVADQRWNIATPNARSFSKGNHGWHAQEQLDPAAKDLHGIFYAQGPAFKTGVVHTTQDNIHVMPLLAKILGVETSKDLDGSAAALTPLLHQN</sequence>
<dbReference type="Pfam" id="PF01663">
    <property type="entry name" value="Phosphodiest"/>
    <property type="match status" value="1"/>
</dbReference>
<organism evidence="2 3">
    <name type="scientific">Simiduia aestuariiviva</name>
    <dbReference type="NCBI Taxonomy" id="1510459"/>
    <lineage>
        <taxon>Bacteria</taxon>
        <taxon>Pseudomonadati</taxon>
        <taxon>Pseudomonadota</taxon>
        <taxon>Gammaproteobacteria</taxon>
        <taxon>Cellvibrionales</taxon>
        <taxon>Cellvibrionaceae</taxon>
        <taxon>Simiduia</taxon>
    </lineage>
</organism>